<protein>
    <submittedName>
        <fullName evidence="4">BZ3500_MvSof-1268-A1-R1_Chr4-2g06936 protein</fullName>
    </submittedName>
</protein>
<feature type="compositionally biased region" description="Basic and acidic residues" evidence="2">
    <location>
        <begin position="67"/>
        <end position="79"/>
    </location>
</feature>
<dbReference type="AlphaFoldDB" id="A0A2X0LHX1"/>
<dbReference type="GO" id="GO:0005739">
    <property type="term" value="C:mitochondrion"/>
    <property type="evidence" value="ECO:0007669"/>
    <property type="project" value="TreeGrafter"/>
</dbReference>
<dbReference type="Proteomes" id="UP000249723">
    <property type="component" value="Unassembled WGS sequence"/>
</dbReference>
<dbReference type="Pfam" id="PF00561">
    <property type="entry name" value="Abhydrolase_1"/>
    <property type="match status" value="1"/>
</dbReference>
<dbReference type="HAMAP" id="MF_00296">
    <property type="entry name" value="MetX_acyltransf"/>
    <property type="match status" value="1"/>
</dbReference>
<feature type="compositionally biased region" description="Low complexity" evidence="2">
    <location>
        <begin position="82"/>
        <end position="100"/>
    </location>
</feature>
<proteinExistence type="inferred from homology"/>
<comment type="similarity">
    <text evidence="1">Belongs to the AB hydrolase superfamily. MetX family.</text>
</comment>
<dbReference type="PANTHER" id="PTHR32268:SF16">
    <property type="entry name" value="SERINE O-SUCCINYLTRANSFERASE"/>
    <property type="match status" value="1"/>
</dbReference>
<reference evidence="5" key="1">
    <citation type="submission" date="2016-10" db="EMBL/GenBank/DDBJ databases">
        <authorList>
            <person name="Jeantristanb JTB J.-T."/>
            <person name="Ricardo R."/>
        </authorList>
    </citation>
    <scope>NUCLEOTIDE SEQUENCE [LARGE SCALE GENOMIC DNA]</scope>
</reference>
<feature type="domain" description="AB hydrolase-1" evidence="3">
    <location>
        <begin position="165"/>
        <end position="538"/>
    </location>
</feature>
<dbReference type="InterPro" id="IPR029058">
    <property type="entry name" value="AB_hydrolase_fold"/>
</dbReference>
<dbReference type="NCBIfam" id="TIGR01392">
    <property type="entry name" value="homoserO_Ac_trn"/>
    <property type="match status" value="1"/>
</dbReference>
<dbReference type="EMBL" id="FMWP01000092">
    <property type="protein sequence ID" value="SCZ97021.1"/>
    <property type="molecule type" value="Genomic_DNA"/>
</dbReference>
<dbReference type="GO" id="GO:0009001">
    <property type="term" value="F:serine O-acetyltransferase activity"/>
    <property type="evidence" value="ECO:0007669"/>
    <property type="project" value="TreeGrafter"/>
</dbReference>
<evidence type="ECO:0000256" key="1">
    <source>
        <dbReference type="ARBA" id="ARBA00006886"/>
    </source>
</evidence>
<feature type="compositionally biased region" description="Polar residues" evidence="2">
    <location>
        <begin position="434"/>
        <end position="450"/>
    </location>
</feature>
<dbReference type="InterPro" id="IPR000073">
    <property type="entry name" value="AB_hydrolase_1"/>
</dbReference>
<feature type="compositionally biased region" description="Low complexity" evidence="2">
    <location>
        <begin position="30"/>
        <end position="55"/>
    </location>
</feature>
<dbReference type="GO" id="GO:0004414">
    <property type="term" value="F:homoserine O-acetyltransferase activity"/>
    <property type="evidence" value="ECO:0007669"/>
    <property type="project" value="TreeGrafter"/>
</dbReference>
<dbReference type="GO" id="GO:0006535">
    <property type="term" value="P:cysteine biosynthetic process from serine"/>
    <property type="evidence" value="ECO:0007669"/>
    <property type="project" value="TreeGrafter"/>
</dbReference>
<dbReference type="PANTHER" id="PTHR32268">
    <property type="entry name" value="HOMOSERINE O-ACETYLTRANSFERASE"/>
    <property type="match status" value="1"/>
</dbReference>
<dbReference type="NCBIfam" id="NF001209">
    <property type="entry name" value="PRK00175.1"/>
    <property type="match status" value="1"/>
</dbReference>
<dbReference type="SUPFAM" id="SSF53474">
    <property type="entry name" value="alpha/beta-Hydrolases"/>
    <property type="match status" value="1"/>
</dbReference>
<sequence length="555" mass="60298">MSTKRMLRNVARATGARPRSIVTATRLFGSSSTSRSSSDASPSTSTSTSTSTSGSNPAMSFPCVDQNESRTQRLLEQRRKAQAQASTSSASSSQSTELPNLPSPPPSSSVNEPETGPEPAYANVVTGYELYYHDQPYALDYGGHLPSFHLAYETWGKLNADKSNAVLVHTGLSASSHAHSTVQNPAEGWWEKFIGPGKSIDTDKYFVMCTNVLGGCYGSTGPSSLDPSDGKPYATRFPILSVFDMVRAQFHLLSSLGIEKLYASVGSSMGGMQSLAAAHLEPERVGKVVSISGTARSSPSSIAMRHAQRSVLMADPNWKRGFYYDDLPPHTGMKLARRWSDLIEQIATITYRSGPEWEQRFGRRRRDISSPSSSSASPPVLCPDFLIETYLDHQGEQFCLKYDANSLIYISKAMDLFSMSRESLDDLTARRNNPEQVGASSCPLPTSLTPGTERKSSKSKPSTKGFISSLPSSHAYLPALTAGLSRITHPTLIMGVQSDTLFPIEQQRELAECLKANGNEKVVYYELNQPWGHDTFLLDVSNVGGAIKGFLEGGE</sequence>
<dbReference type="OrthoDB" id="444135at2759"/>
<name>A0A2X0LHX1_9BASI</name>
<dbReference type="Gene3D" id="3.40.50.1820">
    <property type="entry name" value="alpha/beta hydrolase"/>
    <property type="match status" value="1"/>
</dbReference>
<organism evidence="4 5">
    <name type="scientific">Microbotryum saponariae</name>
    <dbReference type="NCBI Taxonomy" id="289078"/>
    <lineage>
        <taxon>Eukaryota</taxon>
        <taxon>Fungi</taxon>
        <taxon>Dikarya</taxon>
        <taxon>Basidiomycota</taxon>
        <taxon>Pucciniomycotina</taxon>
        <taxon>Microbotryomycetes</taxon>
        <taxon>Microbotryales</taxon>
        <taxon>Microbotryaceae</taxon>
        <taxon>Microbotryum</taxon>
    </lineage>
</organism>
<dbReference type="GO" id="GO:0009092">
    <property type="term" value="P:homoserine metabolic process"/>
    <property type="evidence" value="ECO:0007669"/>
    <property type="project" value="TreeGrafter"/>
</dbReference>
<gene>
    <name evidence="4" type="ORF">BZ3500_MVSOF-1268-A1-R1_CHR4-2G06936</name>
</gene>
<keyword evidence="5" id="KW-1185">Reference proteome</keyword>
<evidence type="ECO:0000313" key="4">
    <source>
        <dbReference type="EMBL" id="SCZ97021.1"/>
    </source>
</evidence>
<feature type="region of interest" description="Disordered" evidence="2">
    <location>
        <begin position="432"/>
        <end position="466"/>
    </location>
</feature>
<feature type="region of interest" description="Disordered" evidence="2">
    <location>
        <begin position="1"/>
        <end position="120"/>
    </location>
</feature>
<evidence type="ECO:0000259" key="3">
    <source>
        <dbReference type="Pfam" id="PF00561"/>
    </source>
</evidence>
<evidence type="ECO:0000313" key="5">
    <source>
        <dbReference type="Proteomes" id="UP000249723"/>
    </source>
</evidence>
<evidence type="ECO:0000256" key="2">
    <source>
        <dbReference type="SAM" id="MobiDB-lite"/>
    </source>
</evidence>
<accession>A0A2X0LHX1</accession>
<dbReference type="STRING" id="289078.A0A2X0LHX1"/>
<dbReference type="GO" id="GO:0009086">
    <property type="term" value="P:methionine biosynthetic process"/>
    <property type="evidence" value="ECO:0007669"/>
    <property type="project" value="TreeGrafter"/>
</dbReference>
<dbReference type="InterPro" id="IPR008220">
    <property type="entry name" value="HAT_MetX-like"/>
</dbReference>